<dbReference type="AlphaFoldDB" id="A0A1Z4BL05"/>
<dbReference type="KEGG" id="capn:CBG49_02130"/>
<gene>
    <name evidence="1" type="ORF">CBG49_02130</name>
</gene>
<name>A0A1Z4BL05_9FLAO</name>
<evidence type="ECO:0000313" key="2">
    <source>
        <dbReference type="Proteomes" id="UP000197007"/>
    </source>
</evidence>
<sequence length="59" mass="6990">MAREIKPTPVLEGQDVINFYKKLASFKDDVKKLGITREKIEEEAKKFRALFKTNNYENR</sequence>
<dbReference type="Proteomes" id="UP000197007">
    <property type="component" value="Chromosome"/>
</dbReference>
<dbReference type="RefSeq" id="WP_009412052.1">
    <property type="nucleotide sequence ID" value="NZ_CP022022.1"/>
</dbReference>
<proteinExistence type="predicted"/>
<reference evidence="2" key="1">
    <citation type="submission" date="2017-06" db="EMBL/GenBank/DDBJ databases">
        <title>Complete genome sequence of Capnocytophaga sp. KCOM 1579 (=ChDC OS43) isolated from a human refractory periapical abscess lesion.</title>
        <authorList>
            <person name="Kook J.-K."/>
            <person name="Park S.-N."/>
            <person name="Lim Y.K."/>
            <person name="Roh H."/>
        </authorList>
    </citation>
    <scope>NUCLEOTIDE SEQUENCE [LARGE SCALE GENOMIC DNA]</scope>
    <source>
        <strain evidence="2">ChDC OS43</strain>
    </source>
</reference>
<dbReference type="EMBL" id="CP022022">
    <property type="protein sequence ID" value="ASF41984.1"/>
    <property type="molecule type" value="Genomic_DNA"/>
</dbReference>
<protein>
    <submittedName>
        <fullName evidence="1">Uncharacterized protein</fullName>
    </submittedName>
</protein>
<keyword evidence="2" id="KW-1185">Reference proteome</keyword>
<accession>A0A1Z4BL05</accession>
<organism evidence="1 2">
    <name type="scientific">Capnocytophaga endodontalis</name>
    <dbReference type="NCBI Taxonomy" id="2708117"/>
    <lineage>
        <taxon>Bacteria</taxon>
        <taxon>Pseudomonadati</taxon>
        <taxon>Bacteroidota</taxon>
        <taxon>Flavobacteriia</taxon>
        <taxon>Flavobacteriales</taxon>
        <taxon>Flavobacteriaceae</taxon>
        <taxon>Capnocytophaga</taxon>
    </lineage>
</organism>
<evidence type="ECO:0000313" key="1">
    <source>
        <dbReference type="EMBL" id="ASF41984.1"/>
    </source>
</evidence>